<dbReference type="PANTHER" id="PTHR13237:SF8">
    <property type="entry name" value="SOMETHING ABOUT SILENCING PROTEIN 10"/>
    <property type="match status" value="1"/>
</dbReference>
<feature type="region of interest" description="Disordered" evidence="4">
    <location>
        <begin position="1"/>
        <end position="30"/>
    </location>
</feature>
<feature type="compositionally biased region" description="Basic and acidic residues" evidence="4">
    <location>
        <begin position="599"/>
        <end position="611"/>
    </location>
</feature>
<feature type="domain" description="Sas10 C-terminal" evidence="5">
    <location>
        <begin position="662"/>
        <end position="738"/>
    </location>
</feature>
<feature type="region of interest" description="Disordered" evidence="4">
    <location>
        <begin position="51"/>
        <end position="184"/>
    </location>
</feature>
<protein>
    <submittedName>
        <fullName evidence="6">Sas10 C-terminal domain-containing protein</fullName>
    </submittedName>
</protein>
<feature type="compositionally biased region" description="Acidic residues" evidence="4">
    <location>
        <begin position="54"/>
        <end position="69"/>
    </location>
</feature>
<feature type="compositionally biased region" description="Acidic residues" evidence="4">
    <location>
        <begin position="612"/>
        <end position="626"/>
    </location>
</feature>
<evidence type="ECO:0000259" key="5">
    <source>
        <dbReference type="Pfam" id="PF09368"/>
    </source>
</evidence>
<dbReference type="GO" id="GO:0000462">
    <property type="term" value="P:maturation of SSU-rRNA from tricistronic rRNA transcript (SSU-rRNA, 5.8S rRNA, LSU-rRNA)"/>
    <property type="evidence" value="ECO:0007669"/>
    <property type="project" value="TreeGrafter"/>
</dbReference>
<evidence type="ECO:0000256" key="1">
    <source>
        <dbReference type="ARBA" id="ARBA00004123"/>
    </source>
</evidence>
<feature type="compositionally biased region" description="Acidic residues" evidence="4">
    <location>
        <begin position="395"/>
        <end position="411"/>
    </location>
</feature>
<evidence type="ECO:0000256" key="2">
    <source>
        <dbReference type="ARBA" id="ARBA00010979"/>
    </source>
</evidence>
<feature type="compositionally biased region" description="Low complexity" evidence="4">
    <location>
        <begin position="7"/>
        <end position="23"/>
    </location>
</feature>
<evidence type="ECO:0000313" key="6">
    <source>
        <dbReference type="EMBL" id="KAK1925645.1"/>
    </source>
</evidence>
<evidence type="ECO:0000313" key="7">
    <source>
        <dbReference type="Proteomes" id="UP001182556"/>
    </source>
</evidence>
<dbReference type="Pfam" id="PF09368">
    <property type="entry name" value="Sas10"/>
    <property type="match status" value="1"/>
</dbReference>
<reference evidence="6" key="1">
    <citation type="submission" date="2023-02" db="EMBL/GenBank/DDBJ databases">
        <title>Identification and recombinant expression of a fungal hydrolase from Papiliotrema laurentii that hydrolyzes apple cutin and clears colloidal polyester polyurethane.</title>
        <authorList>
            <consortium name="DOE Joint Genome Institute"/>
            <person name="Roman V.A."/>
            <person name="Bojanowski C."/>
            <person name="Crable B.R."/>
            <person name="Wagner D.N."/>
            <person name="Hung C.S."/>
            <person name="Nadeau L.J."/>
            <person name="Schratz L."/>
            <person name="Haridas S."/>
            <person name="Pangilinan J."/>
            <person name="Lipzen A."/>
            <person name="Na H."/>
            <person name="Yan M."/>
            <person name="Ng V."/>
            <person name="Grigoriev I.V."/>
            <person name="Spatafora J.W."/>
            <person name="Barlow D."/>
            <person name="Biffinger J."/>
            <person name="Kelley-Loughnane N."/>
            <person name="Varaljay V.A."/>
            <person name="Crookes-Goodson W.J."/>
        </authorList>
    </citation>
    <scope>NUCLEOTIDE SEQUENCE</scope>
    <source>
        <strain evidence="6">5307AH</strain>
    </source>
</reference>
<feature type="compositionally biased region" description="Basic residues" evidence="4">
    <location>
        <begin position="448"/>
        <end position="458"/>
    </location>
</feature>
<feature type="compositionally biased region" description="Acidic residues" evidence="4">
    <location>
        <begin position="473"/>
        <end position="482"/>
    </location>
</feature>
<comment type="similarity">
    <text evidence="2">Belongs to the SAS10 family.</text>
</comment>
<accession>A0AAD9FT19</accession>
<proteinExistence type="inferred from homology"/>
<dbReference type="AlphaFoldDB" id="A0AAD9FT19"/>
<feature type="compositionally biased region" description="Acidic residues" evidence="4">
    <location>
        <begin position="82"/>
        <end position="105"/>
    </location>
</feature>
<sequence>MARKSSAKSGSGAKFKASAAPGSEINKIERYEDTLEKGGVDDFMFKRDQLMFNEADESDEEDINAEQGEEVFALKPSKIYGEDDEDEDEDEDEGEYDEDEEEYDEQPQKKGRKEKKKVDLTGKGRFGKAIESSDEDEEEESGSSDEDEEGWGRQYYSRPSNRREKEDEGEYDETREEEKEMEEREVRRLQRKARQAISGAEDWGLDEVPAGPEEAALEEENQAAAAAAAAPLPETTDPAALIRHLQSHDPVKLALARDFPLVVQKLEKTAKGIEAMMAEADGEEKLHKGLGWLHYQTLLTYATTLAFYIHLCALPPDTRPDLSQHPILERLLQLKEGVAMLEDLDFAAGEDSDIDPLEGDEKTEEDVELAELMKAKKELMARMQIASGSGMEVMPDGEDEDEDEEAYYDEEEDMENLWHQAGLEDGELDDLLADADADEEEQEAPAKKSSKKDKKKKKASSEKSKKPKSKVLDEEDLDQDAEETSKPAHSFTPLEEPTFVSSKKTKSRDKAARNDDILGDPTALNEADATDKERRKRSLQFHTSKIASTSARRAAARASRLGGDEDLPYRDRQAARDAALRKNSMADAREGEDLDGSEWTEKDKKRAREVREEDGDDAGEDDGEDYYDLVKRRKTAKAEAKAAAHEDYQAAKFSAFEDDSHEGGPRALTRAIEKNRGLTPRRTKTGRNPRVKKRQAYEKAKQKVGSQRAVFKGGQASLGGSYAGEKTGISQVVKSRKF</sequence>
<dbReference type="GO" id="GO:0032040">
    <property type="term" value="C:small-subunit processome"/>
    <property type="evidence" value="ECO:0007669"/>
    <property type="project" value="TreeGrafter"/>
</dbReference>
<dbReference type="EMBL" id="JAODAN010000003">
    <property type="protein sequence ID" value="KAK1925645.1"/>
    <property type="molecule type" value="Genomic_DNA"/>
</dbReference>
<evidence type="ECO:0000256" key="4">
    <source>
        <dbReference type="SAM" id="MobiDB-lite"/>
    </source>
</evidence>
<keyword evidence="7" id="KW-1185">Reference proteome</keyword>
<dbReference type="PANTHER" id="PTHR13237">
    <property type="entry name" value="SOMETHING ABOUT SILENCING PROTEIN 10-RELATED"/>
    <property type="match status" value="1"/>
</dbReference>
<dbReference type="Proteomes" id="UP001182556">
    <property type="component" value="Unassembled WGS sequence"/>
</dbReference>
<comment type="caution">
    <text evidence="6">The sequence shown here is derived from an EMBL/GenBank/DDBJ whole genome shotgun (WGS) entry which is preliminary data.</text>
</comment>
<gene>
    <name evidence="6" type="ORF">DB88DRAFT_539074</name>
</gene>
<feature type="region of interest" description="Disordered" evidence="4">
    <location>
        <begin position="675"/>
        <end position="708"/>
    </location>
</feature>
<feature type="compositionally biased region" description="Acidic residues" evidence="4">
    <location>
        <begin position="430"/>
        <end position="443"/>
    </location>
</feature>
<organism evidence="6 7">
    <name type="scientific">Papiliotrema laurentii</name>
    <name type="common">Cryptococcus laurentii</name>
    <dbReference type="NCBI Taxonomy" id="5418"/>
    <lineage>
        <taxon>Eukaryota</taxon>
        <taxon>Fungi</taxon>
        <taxon>Dikarya</taxon>
        <taxon>Basidiomycota</taxon>
        <taxon>Agaricomycotina</taxon>
        <taxon>Tremellomycetes</taxon>
        <taxon>Tremellales</taxon>
        <taxon>Rhynchogastremaceae</taxon>
        <taxon>Papiliotrema</taxon>
    </lineage>
</organism>
<feature type="compositionally biased region" description="Acidic residues" evidence="4">
    <location>
        <begin position="132"/>
        <end position="149"/>
    </location>
</feature>
<evidence type="ECO:0000256" key="3">
    <source>
        <dbReference type="ARBA" id="ARBA00023242"/>
    </source>
</evidence>
<comment type="subcellular location">
    <subcellularLocation>
        <location evidence="1">Nucleus</location>
    </subcellularLocation>
</comment>
<keyword evidence="3" id="KW-0539">Nucleus</keyword>
<feature type="region of interest" description="Disordered" evidence="4">
    <location>
        <begin position="430"/>
        <end position="626"/>
    </location>
</feature>
<name>A0AAD9FT19_PAPLA</name>
<feature type="compositionally biased region" description="Low complexity" evidence="4">
    <location>
        <begin position="547"/>
        <end position="560"/>
    </location>
</feature>
<feature type="region of interest" description="Disordered" evidence="4">
    <location>
        <begin position="386"/>
        <end position="411"/>
    </location>
</feature>
<feature type="compositionally biased region" description="Basic residues" evidence="4">
    <location>
        <begin position="679"/>
        <end position="694"/>
    </location>
</feature>
<feature type="compositionally biased region" description="Basic and acidic residues" evidence="4">
    <location>
        <begin position="567"/>
        <end position="580"/>
    </location>
</feature>
<dbReference type="InterPro" id="IPR018972">
    <property type="entry name" value="Sas10_C_dom"/>
</dbReference>